<dbReference type="InterPro" id="IPR019410">
    <property type="entry name" value="Methyltransf_16"/>
</dbReference>
<evidence type="ECO:0000313" key="2">
    <source>
        <dbReference type="EMBL" id="GIL55091.1"/>
    </source>
</evidence>
<evidence type="ECO:0000256" key="1">
    <source>
        <dbReference type="SAM" id="MobiDB-lite"/>
    </source>
</evidence>
<dbReference type="PANTHER" id="PTHR14614">
    <property type="entry name" value="HEPATOCELLULAR CARCINOMA-ASSOCIATED ANTIGEN"/>
    <property type="match status" value="1"/>
</dbReference>
<gene>
    <name evidence="2" type="ORF">Vafri_10580</name>
</gene>
<feature type="compositionally biased region" description="Low complexity" evidence="1">
    <location>
        <begin position="58"/>
        <end position="76"/>
    </location>
</feature>
<protein>
    <submittedName>
        <fullName evidence="2">Uncharacterized protein</fullName>
    </submittedName>
</protein>
<comment type="caution">
    <text evidence="2">The sequence shown here is derived from an EMBL/GenBank/DDBJ whole genome shotgun (WGS) entry which is preliminary data.</text>
</comment>
<feature type="compositionally biased region" description="Low complexity" evidence="1">
    <location>
        <begin position="91"/>
        <end position="107"/>
    </location>
</feature>
<accession>A0A8J4B6R2</accession>
<feature type="compositionally biased region" description="Polar residues" evidence="1">
    <location>
        <begin position="79"/>
        <end position="90"/>
    </location>
</feature>
<name>A0A8J4B6R2_9CHLO</name>
<dbReference type="EMBL" id="BNCO01000020">
    <property type="protein sequence ID" value="GIL55091.1"/>
    <property type="molecule type" value="Genomic_DNA"/>
</dbReference>
<dbReference type="AlphaFoldDB" id="A0A8J4B6R2"/>
<reference evidence="2" key="1">
    <citation type="journal article" date="2021" name="Proc. Natl. Acad. Sci. U.S.A.">
        <title>Three genomes in the algal genus Volvox reveal the fate of a haploid sex-determining region after a transition to homothallism.</title>
        <authorList>
            <person name="Yamamoto K."/>
            <person name="Hamaji T."/>
            <person name="Kawai-Toyooka H."/>
            <person name="Matsuzaki R."/>
            <person name="Takahashi F."/>
            <person name="Nishimura Y."/>
            <person name="Kawachi M."/>
            <person name="Noguchi H."/>
            <person name="Minakuchi Y."/>
            <person name="Umen J.G."/>
            <person name="Toyoda A."/>
            <person name="Nozaki H."/>
        </authorList>
    </citation>
    <scope>NUCLEOTIDE SEQUENCE</scope>
    <source>
        <strain evidence="2">NIES-3780</strain>
    </source>
</reference>
<dbReference type="PANTHER" id="PTHR14614:SF132">
    <property type="entry name" value="PROTEIN-LYSINE METHYLTRANSFERASE C42C1.13"/>
    <property type="match status" value="1"/>
</dbReference>
<dbReference type="Gene3D" id="3.40.50.150">
    <property type="entry name" value="Vaccinia Virus protein VP39"/>
    <property type="match status" value="1"/>
</dbReference>
<sequence length="411" mass="42550">MALVPYRVSGPAADQRAAERLIQFPGGITLRLTQWPAHSGAAGSHLRPLAGPDDDGRASAAAAAADRSTLAATAAPNGSGWSPVSASPSAQPEEGQQQQQQQRPRQQVLAGPPLSSLANVGLVVWQAGFLLADFLLREAPECMLRRRGSGWGSGGGGDWRSLTVIDLGTGSGVVGIALALAGARVYLTDLPHVVPLAAANVAANCDPRLHQAFVCSYRWGDDPAATPPEAEVAVSDDGNGSVSGGGVGPANVAAATLAPAPASSPLTGVEPDVITAADVLYHADLLGPLMMALRRLSAPHTVSYVSYRVRQGGEVAAFLALAAAAGFAAEEVPRSVLHEEYRCRARSSRDSRGAGELHVGLVDAVGNLDSDDEDDDDTGFRKLRLDVECSGGEHWALGTYGILRLCRRDGV</sequence>
<organism evidence="2 3">
    <name type="scientific">Volvox africanus</name>
    <dbReference type="NCBI Taxonomy" id="51714"/>
    <lineage>
        <taxon>Eukaryota</taxon>
        <taxon>Viridiplantae</taxon>
        <taxon>Chlorophyta</taxon>
        <taxon>core chlorophytes</taxon>
        <taxon>Chlorophyceae</taxon>
        <taxon>CS clade</taxon>
        <taxon>Chlamydomonadales</taxon>
        <taxon>Volvocaceae</taxon>
        <taxon>Volvox</taxon>
    </lineage>
</organism>
<keyword evidence="3" id="KW-1185">Reference proteome</keyword>
<proteinExistence type="predicted"/>
<dbReference type="Pfam" id="PF10294">
    <property type="entry name" value="Methyltransf_16"/>
    <property type="match status" value="1"/>
</dbReference>
<dbReference type="InterPro" id="IPR029063">
    <property type="entry name" value="SAM-dependent_MTases_sf"/>
</dbReference>
<dbReference type="Proteomes" id="UP000747399">
    <property type="component" value="Unassembled WGS sequence"/>
</dbReference>
<feature type="region of interest" description="Disordered" evidence="1">
    <location>
        <begin position="41"/>
        <end position="108"/>
    </location>
</feature>
<dbReference type="SUPFAM" id="SSF53335">
    <property type="entry name" value="S-adenosyl-L-methionine-dependent methyltransferases"/>
    <property type="match status" value="1"/>
</dbReference>
<evidence type="ECO:0000313" key="3">
    <source>
        <dbReference type="Proteomes" id="UP000747399"/>
    </source>
</evidence>